<evidence type="ECO:0000256" key="9">
    <source>
        <dbReference type="SAM" id="Phobius"/>
    </source>
</evidence>
<feature type="transmembrane region" description="Helical" evidence="9">
    <location>
        <begin position="182"/>
        <end position="204"/>
    </location>
</feature>
<dbReference type="Pfam" id="PF00999">
    <property type="entry name" value="Na_H_Exchanger"/>
    <property type="match status" value="1"/>
</dbReference>
<dbReference type="GO" id="GO:1902600">
    <property type="term" value="P:proton transmembrane transport"/>
    <property type="evidence" value="ECO:0007669"/>
    <property type="project" value="InterPro"/>
</dbReference>
<evidence type="ECO:0000256" key="4">
    <source>
        <dbReference type="ARBA" id="ARBA00022449"/>
    </source>
</evidence>
<dbReference type="InterPro" id="IPR006153">
    <property type="entry name" value="Cation/H_exchanger_TM"/>
</dbReference>
<feature type="transmembrane region" description="Helical" evidence="9">
    <location>
        <begin position="147"/>
        <end position="170"/>
    </location>
</feature>
<evidence type="ECO:0000256" key="8">
    <source>
        <dbReference type="ARBA" id="ARBA00023136"/>
    </source>
</evidence>
<evidence type="ECO:0000256" key="5">
    <source>
        <dbReference type="ARBA" id="ARBA00022692"/>
    </source>
</evidence>
<evidence type="ECO:0000313" key="11">
    <source>
        <dbReference type="EMBL" id="SPK76529.1"/>
    </source>
</evidence>
<feature type="transmembrane region" description="Helical" evidence="9">
    <location>
        <begin position="31"/>
        <end position="50"/>
    </location>
</feature>
<reference evidence="11 12" key="1">
    <citation type="submission" date="2018-01" db="EMBL/GenBank/DDBJ databases">
        <authorList>
            <person name="Gaut B.S."/>
            <person name="Morton B.R."/>
            <person name="Clegg M.T."/>
            <person name="Duvall M.R."/>
        </authorList>
    </citation>
    <scope>NUCLEOTIDE SEQUENCE [LARGE SCALE GENOMIC DNA]</scope>
    <source>
        <strain evidence="11">Cupriavidus taiwanensis LMG 19425</strain>
        <plasmid evidence="12">Plasmid ii</plasmid>
    </source>
</reference>
<dbReference type="AlphaFoldDB" id="A0A375HM78"/>
<sequence length="398" mass="42119">MIIDLFLDSVVFLAAALIMVPLSVRLGFGSVLGYLVAGVLIGPSVLGLVVAVDPVFHISEMGIMLMMFVIGIEMDVGKLWDMRQSIFGYGGIQVTLCGVLLAGIFIAFGVDWRVGVAAGLALSLSSTAMVISILEQSGQIDSPVGRTSFGILLFQDIAAIPMIALLPLLAPTPVVETTSAAGWALALKALGMLAAVVVGGRFLLRMVLPAIRRTGARDMFTVFALFWVIGIALLMHSVQLSMSLGAFIAGVLLAGSEGRHEIESDMAPFKGVLLGLFFMAVGMSIDFGVLLHKPVMVAVLVVALVGAKWGALWFLARRFGLPRGQRAYFAILLSQGGEFAFVVMAAAQDARLLNDEQLSVVTAVVALSMAATPLLLLAHKKLAAAPRTDERDLPVEQV</sequence>
<feature type="transmembrane region" description="Helical" evidence="9">
    <location>
        <begin position="216"/>
        <end position="234"/>
    </location>
</feature>
<comment type="similarity">
    <text evidence="2">Belongs to the monovalent cation:proton antiporter 2 (CPA2) transporter (TC 2.A.37) family.</text>
</comment>
<evidence type="ECO:0000256" key="1">
    <source>
        <dbReference type="ARBA" id="ARBA00004141"/>
    </source>
</evidence>
<protein>
    <submittedName>
        <fullName evidence="11">Potassium transporter</fullName>
    </submittedName>
</protein>
<dbReference type="GO" id="GO:0008324">
    <property type="term" value="F:monoatomic cation transmembrane transporter activity"/>
    <property type="evidence" value="ECO:0007669"/>
    <property type="project" value="InterPro"/>
</dbReference>
<gene>
    <name evidence="11" type="ORF">CT19425_MP80158</name>
</gene>
<comment type="subcellular location">
    <subcellularLocation>
        <location evidence="1">Membrane</location>
        <topology evidence="1">Multi-pass membrane protein</topology>
    </subcellularLocation>
</comment>
<accession>A0A375HM78</accession>
<dbReference type="EMBL" id="LT991977">
    <property type="protein sequence ID" value="SPK76529.1"/>
    <property type="molecule type" value="Genomic_DNA"/>
</dbReference>
<dbReference type="Gene3D" id="1.20.1530.20">
    <property type="match status" value="1"/>
</dbReference>
<geneLocation type="plasmid" evidence="11">
    <name>II</name>
</geneLocation>
<name>A0A375HM78_9BURK</name>
<evidence type="ECO:0000256" key="6">
    <source>
        <dbReference type="ARBA" id="ARBA00022989"/>
    </source>
</evidence>
<keyword evidence="8 9" id="KW-0472">Membrane</keyword>
<feature type="transmembrane region" description="Helical" evidence="9">
    <location>
        <begin position="86"/>
        <end position="108"/>
    </location>
</feature>
<feature type="transmembrane region" description="Helical" evidence="9">
    <location>
        <begin position="327"/>
        <end position="346"/>
    </location>
</feature>
<keyword evidence="7" id="KW-0406">Ion transport</keyword>
<keyword evidence="5 9" id="KW-0812">Transmembrane</keyword>
<keyword evidence="11" id="KW-0614">Plasmid</keyword>
<keyword evidence="3" id="KW-0813">Transport</keyword>
<feature type="transmembrane region" description="Helical" evidence="9">
    <location>
        <begin position="358"/>
        <end position="378"/>
    </location>
</feature>
<dbReference type="PANTHER" id="PTHR46157">
    <property type="entry name" value="K(+) EFFLUX ANTIPORTER 3, CHLOROPLASTIC"/>
    <property type="match status" value="1"/>
</dbReference>
<evidence type="ECO:0000259" key="10">
    <source>
        <dbReference type="Pfam" id="PF00999"/>
    </source>
</evidence>
<dbReference type="InterPro" id="IPR004771">
    <property type="entry name" value="K/H_exchanger"/>
</dbReference>
<evidence type="ECO:0000313" key="12">
    <source>
        <dbReference type="Proteomes" id="UP000255505"/>
    </source>
</evidence>
<feature type="transmembrane region" description="Helical" evidence="9">
    <location>
        <begin position="114"/>
        <end position="135"/>
    </location>
</feature>
<feature type="transmembrane region" description="Helical" evidence="9">
    <location>
        <begin position="240"/>
        <end position="256"/>
    </location>
</feature>
<feature type="transmembrane region" description="Helical" evidence="9">
    <location>
        <begin position="268"/>
        <end position="289"/>
    </location>
</feature>
<evidence type="ECO:0000256" key="7">
    <source>
        <dbReference type="ARBA" id="ARBA00023065"/>
    </source>
</evidence>
<organism evidence="11 12">
    <name type="scientific">Cupriavidus taiwanensis</name>
    <dbReference type="NCBI Taxonomy" id="164546"/>
    <lineage>
        <taxon>Bacteria</taxon>
        <taxon>Pseudomonadati</taxon>
        <taxon>Pseudomonadota</taxon>
        <taxon>Betaproteobacteria</taxon>
        <taxon>Burkholderiales</taxon>
        <taxon>Burkholderiaceae</taxon>
        <taxon>Cupriavidus</taxon>
    </lineage>
</organism>
<feature type="domain" description="Cation/H+ exchanger transmembrane" evidence="10">
    <location>
        <begin position="16"/>
        <end position="375"/>
    </location>
</feature>
<evidence type="ECO:0000256" key="2">
    <source>
        <dbReference type="ARBA" id="ARBA00005551"/>
    </source>
</evidence>
<feature type="transmembrane region" description="Helical" evidence="9">
    <location>
        <begin position="56"/>
        <end position="74"/>
    </location>
</feature>
<feature type="transmembrane region" description="Helical" evidence="9">
    <location>
        <begin position="295"/>
        <end position="315"/>
    </location>
</feature>
<dbReference type="NCBIfam" id="TIGR00932">
    <property type="entry name" value="2a37"/>
    <property type="match status" value="1"/>
</dbReference>
<dbReference type="PANTHER" id="PTHR46157:SF4">
    <property type="entry name" value="K(+) EFFLUX ANTIPORTER 3, CHLOROPLASTIC"/>
    <property type="match status" value="1"/>
</dbReference>
<dbReference type="InterPro" id="IPR038770">
    <property type="entry name" value="Na+/solute_symporter_sf"/>
</dbReference>
<proteinExistence type="inferred from homology"/>
<dbReference type="RefSeq" id="WP_172583385.1">
    <property type="nucleotide sequence ID" value="NZ_JAYMSA010000002.1"/>
</dbReference>
<feature type="transmembrane region" description="Helical" evidence="9">
    <location>
        <begin position="6"/>
        <end position="24"/>
    </location>
</feature>
<keyword evidence="6 9" id="KW-1133">Transmembrane helix</keyword>
<dbReference type="GO" id="GO:0015297">
    <property type="term" value="F:antiporter activity"/>
    <property type="evidence" value="ECO:0007669"/>
    <property type="project" value="UniProtKB-KW"/>
</dbReference>
<dbReference type="GO" id="GO:0005886">
    <property type="term" value="C:plasma membrane"/>
    <property type="evidence" value="ECO:0007669"/>
    <property type="project" value="TreeGrafter"/>
</dbReference>
<dbReference type="Proteomes" id="UP000255505">
    <property type="component" value="Plasmid II"/>
</dbReference>
<evidence type="ECO:0000256" key="3">
    <source>
        <dbReference type="ARBA" id="ARBA00022448"/>
    </source>
</evidence>
<keyword evidence="4" id="KW-0050">Antiport</keyword>